<reference evidence="3" key="1">
    <citation type="submission" date="2019-12" db="UniProtKB">
        <authorList>
            <consortium name="WormBaseParasite"/>
        </authorList>
    </citation>
    <scope>IDENTIFICATION</scope>
</reference>
<dbReference type="WBParaSite" id="TMUE_0000000697.1">
    <property type="protein sequence ID" value="TMUE_0000000697.1"/>
    <property type="gene ID" value="WBGene00296622"/>
</dbReference>
<organism evidence="2 3">
    <name type="scientific">Trichuris muris</name>
    <name type="common">Mouse whipworm</name>
    <dbReference type="NCBI Taxonomy" id="70415"/>
    <lineage>
        <taxon>Eukaryota</taxon>
        <taxon>Metazoa</taxon>
        <taxon>Ecdysozoa</taxon>
        <taxon>Nematoda</taxon>
        <taxon>Enoplea</taxon>
        <taxon>Dorylaimia</taxon>
        <taxon>Trichinellida</taxon>
        <taxon>Trichuridae</taxon>
        <taxon>Trichuris</taxon>
    </lineage>
</organism>
<sequence>MFYWKKWFGVGQSKWILERHGVYPSREIAKVDLSTNHHQHGVPQPPVSTDFTPVRDFYRSYDDDRGQQFARIGHPTAAHNASRSEYLNSSVSSHASSDMAKAFQHRERMHTTTSGGSNIPAGYRGSAV</sequence>
<dbReference type="Proteomes" id="UP000046395">
    <property type="component" value="Unassembled WGS sequence"/>
</dbReference>
<name>A0A5S6Q159_TRIMR</name>
<proteinExistence type="predicted"/>
<protein>
    <submittedName>
        <fullName evidence="3">Zasp-like motif domain-containing protein</fullName>
    </submittedName>
</protein>
<evidence type="ECO:0000313" key="3">
    <source>
        <dbReference type="WBParaSite" id="TMUE_0000000697.1"/>
    </source>
</evidence>
<feature type="region of interest" description="Disordered" evidence="1">
    <location>
        <begin position="109"/>
        <end position="128"/>
    </location>
</feature>
<accession>A0A5S6Q159</accession>
<keyword evidence="2" id="KW-1185">Reference proteome</keyword>
<evidence type="ECO:0000313" key="2">
    <source>
        <dbReference type="Proteomes" id="UP000046395"/>
    </source>
</evidence>
<evidence type="ECO:0000256" key="1">
    <source>
        <dbReference type="SAM" id="MobiDB-lite"/>
    </source>
</evidence>
<dbReference type="AlphaFoldDB" id="A0A5S6Q159"/>